<dbReference type="GO" id="GO:0003677">
    <property type="term" value="F:DNA binding"/>
    <property type="evidence" value="ECO:0007669"/>
    <property type="project" value="UniProtKB-KW"/>
</dbReference>
<evidence type="ECO:0000313" key="5">
    <source>
        <dbReference type="EMBL" id="KAK3360002.1"/>
    </source>
</evidence>
<name>A0AAJ0HRM4_9PEZI</name>
<dbReference type="PANTHER" id="PTHR35144">
    <property type="entry name" value="MEIOSIS-SPECIFIC TRANSCRIPTION FACTOR NDT80"/>
    <property type="match status" value="1"/>
</dbReference>
<proteinExistence type="predicted"/>
<feature type="region of interest" description="Disordered" evidence="3">
    <location>
        <begin position="34"/>
        <end position="96"/>
    </location>
</feature>
<dbReference type="SUPFAM" id="SSF49417">
    <property type="entry name" value="p53-like transcription factors"/>
    <property type="match status" value="1"/>
</dbReference>
<dbReference type="InterPro" id="IPR052605">
    <property type="entry name" value="Fungal_trans_regulator"/>
</dbReference>
<feature type="compositionally biased region" description="Polar residues" evidence="3">
    <location>
        <begin position="425"/>
        <end position="460"/>
    </location>
</feature>
<feature type="domain" description="NDT80" evidence="4">
    <location>
        <begin position="120"/>
        <end position="366"/>
    </location>
</feature>
<keyword evidence="6" id="KW-1185">Reference proteome</keyword>
<feature type="region of interest" description="Disordered" evidence="3">
    <location>
        <begin position="502"/>
        <end position="738"/>
    </location>
</feature>
<feature type="DNA-binding region" description="NDT80" evidence="2">
    <location>
        <begin position="120"/>
        <end position="366"/>
    </location>
</feature>
<dbReference type="InterPro" id="IPR037141">
    <property type="entry name" value="NDT80_DNA-bd_dom_sf"/>
</dbReference>
<dbReference type="PANTHER" id="PTHR35144:SF4">
    <property type="entry name" value="TRANSCRIPTION FACTOR VIB-1"/>
    <property type="match status" value="1"/>
</dbReference>
<keyword evidence="1 2" id="KW-0238">DNA-binding</keyword>
<dbReference type="EMBL" id="JAUIQD010000002">
    <property type="protein sequence ID" value="KAK3360002.1"/>
    <property type="molecule type" value="Genomic_DNA"/>
</dbReference>
<evidence type="ECO:0000256" key="1">
    <source>
        <dbReference type="ARBA" id="ARBA00023125"/>
    </source>
</evidence>
<comment type="caution">
    <text evidence="5">The sequence shown here is derived from an EMBL/GenBank/DDBJ whole genome shotgun (WGS) entry which is preliminary data.</text>
</comment>
<feature type="compositionally biased region" description="Gly residues" evidence="3">
    <location>
        <begin position="690"/>
        <end position="703"/>
    </location>
</feature>
<reference evidence="5" key="1">
    <citation type="journal article" date="2023" name="Mol. Phylogenet. Evol.">
        <title>Genome-scale phylogeny and comparative genomics of the fungal order Sordariales.</title>
        <authorList>
            <person name="Hensen N."/>
            <person name="Bonometti L."/>
            <person name="Westerberg I."/>
            <person name="Brannstrom I.O."/>
            <person name="Guillou S."/>
            <person name="Cros-Aarteil S."/>
            <person name="Calhoun S."/>
            <person name="Haridas S."/>
            <person name="Kuo A."/>
            <person name="Mondo S."/>
            <person name="Pangilinan J."/>
            <person name="Riley R."/>
            <person name="LaButti K."/>
            <person name="Andreopoulos B."/>
            <person name="Lipzen A."/>
            <person name="Chen C."/>
            <person name="Yan M."/>
            <person name="Daum C."/>
            <person name="Ng V."/>
            <person name="Clum A."/>
            <person name="Steindorff A."/>
            <person name="Ohm R.A."/>
            <person name="Martin F."/>
            <person name="Silar P."/>
            <person name="Natvig D.O."/>
            <person name="Lalanne C."/>
            <person name="Gautier V."/>
            <person name="Ament-Velasquez S.L."/>
            <person name="Kruys A."/>
            <person name="Hutchinson M.I."/>
            <person name="Powell A.J."/>
            <person name="Barry K."/>
            <person name="Miller A.N."/>
            <person name="Grigoriev I.V."/>
            <person name="Debuchy R."/>
            <person name="Gladieux P."/>
            <person name="Hiltunen Thoren M."/>
            <person name="Johannesson H."/>
        </authorList>
    </citation>
    <scope>NUCLEOTIDE SEQUENCE</scope>
    <source>
        <strain evidence="5">CBS 955.72</strain>
    </source>
</reference>
<feature type="compositionally biased region" description="Basic residues" evidence="3">
    <location>
        <begin position="582"/>
        <end position="592"/>
    </location>
</feature>
<dbReference type="InterPro" id="IPR024061">
    <property type="entry name" value="NDT80_DNA-bd_dom"/>
</dbReference>
<dbReference type="GO" id="GO:0045944">
    <property type="term" value="P:positive regulation of transcription by RNA polymerase II"/>
    <property type="evidence" value="ECO:0007669"/>
    <property type="project" value="TreeGrafter"/>
</dbReference>
<dbReference type="GO" id="GO:0003700">
    <property type="term" value="F:DNA-binding transcription factor activity"/>
    <property type="evidence" value="ECO:0007669"/>
    <property type="project" value="UniProtKB-UniRule"/>
</dbReference>
<evidence type="ECO:0000313" key="6">
    <source>
        <dbReference type="Proteomes" id="UP001275084"/>
    </source>
</evidence>
<feature type="region of interest" description="Disordered" evidence="3">
    <location>
        <begin position="263"/>
        <end position="292"/>
    </location>
</feature>
<dbReference type="GO" id="GO:0051321">
    <property type="term" value="P:meiotic cell cycle"/>
    <property type="evidence" value="ECO:0007669"/>
    <property type="project" value="TreeGrafter"/>
</dbReference>
<dbReference type="Pfam" id="PF05224">
    <property type="entry name" value="NDT80_PhoG"/>
    <property type="match status" value="1"/>
</dbReference>
<dbReference type="Gene3D" id="2.60.40.1390">
    <property type="entry name" value="NDT80 DNA-binding domain"/>
    <property type="match status" value="1"/>
</dbReference>
<feature type="region of interest" description="Disordered" evidence="3">
    <location>
        <begin position="421"/>
        <end position="481"/>
    </location>
</feature>
<feature type="compositionally biased region" description="Low complexity" evidence="3">
    <location>
        <begin position="623"/>
        <end position="665"/>
    </location>
</feature>
<protein>
    <submittedName>
        <fullName evidence="5">Heterokaryon incompatibility protein</fullName>
    </submittedName>
</protein>
<dbReference type="GO" id="GO:0000228">
    <property type="term" value="C:nuclear chromosome"/>
    <property type="evidence" value="ECO:0007669"/>
    <property type="project" value="TreeGrafter"/>
</dbReference>
<organism evidence="5 6">
    <name type="scientific">Lasiosphaeria hispida</name>
    <dbReference type="NCBI Taxonomy" id="260671"/>
    <lineage>
        <taxon>Eukaryota</taxon>
        <taxon>Fungi</taxon>
        <taxon>Dikarya</taxon>
        <taxon>Ascomycota</taxon>
        <taxon>Pezizomycotina</taxon>
        <taxon>Sordariomycetes</taxon>
        <taxon>Sordariomycetidae</taxon>
        <taxon>Sordariales</taxon>
        <taxon>Lasiosphaeriaceae</taxon>
        <taxon>Lasiosphaeria</taxon>
    </lineage>
</organism>
<dbReference type="Proteomes" id="UP001275084">
    <property type="component" value="Unassembled WGS sequence"/>
</dbReference>
<feature type="compositionally biased region" description="Low complexity" evidence="3">
    <location>
        <begin position="519"/>
        <end position="531"/>
    </location>
</feature>
<dbReference type="PROSITE" id="PS51517">
    <property type="entry name" value="NDT80"/>
    <property type="match status" value="1"/>
</dbReference>
<accession>A0AAJ0HRM4</accession>
<dbReference type="AlphaFoldDB" id="A0AAJ0HRM4"/>
<gene>
    <name evidence="5" type="ORF">B0T25DRAFT_534494</name>
</gene>
<evidence type="ECO:0000259" key="4">
    <source>
        <dbReference type="PROSITE" id="PS51517"/>
    </source>
</evidence>
<evidence type="ECO:0000256" key="3">
    <source>
        <dbReference type="SAM" id="MobiDB-lite"/>
    </source>
</evidence>
<reference evidence="5" key="2">
    <citation type="submission" date="2023-06" db="EMBL/GenBank/DDBJ databases">
        <authorList>
            <consortium name="Lawrence Berkeley National Laboratory"/>
            <person name="Haridas S."/>
            <person name="Hensen N."/>
            <person name="Bonometti L."/>
            <person name="Westerberg I."/>
            <person name="Brannstrom I.O."/>
            <person name="Guillou S."/>
            <person name="Cros-Aarteil S."/>
            <person name="Calhoun S."/>
            <person name="Kuo A."/>
            <person name="Mondo S."/>
            <person name="Pangilinan J."/>
            <person name="Riley R."/>
            <person name="Labutti K."/>
            <person name="Andreopoulos B."/>
            <person name="Lipzen A."/>
            <person name="Chen C."/>
            <person name="Yanf M."/>
            <person name="Daum C."/>
            <person name="Ng V."/>
            <person name="Clum A."/>
            <person name="Steindorff A."/>
            <person name="Ohm R."/>
            <person name="Martin F."/>
            <person name="Silar P."/>
            <person name="Natvig D."/>
            <person name="Lalanne C."/>
            <person name="Gautier V."/>
            <person name="Ament-Velasquez S.L."/>
            <person name="Kruys A."/>
            <person name="Hutchinson M.I."/>
            <person name="Powell A.J."/>
            <person name="Barry K."/>
            <person name="Miller A.N."/>
            <person name="Grigoriev I.V."/>
            <person name="Debuchy R."/>
            <person name="Gladieux P."/>
            <person name="Thoren M.H."/>
            <person name="Johannesson H."/>
        </authorList>
    </citation>
    <scope>NUCLEOTIDE SEQUENCE</scope>
    <source>
        <strain evidence="5">CBS 955.72</strain>
    </source>
</reference>
<dbReference type="InterPro" id="IPR008967">
    <property type="entry name" value="p53-like_TF_DNA-bd_sf"/>
</dbReference>
<sequence length="738" mass="79740">MSTTATYTVTMAELRGETQHGSLWSGYANPVQQMSGRYNPQDSSVAVPPTASAAQQQQQQHLVRPRSRHAMDPYPQYHHPGRPSQDEGDAYERYPHPSLMSIPSINSLKRSYSQVDQSAPYTEMVQDLRDDYKPNSHDQKLLSFKKVGDKHTIVDQKGRIHEMEIDAQLHGMFFLSEFPSGVGPGPGAGSDGNGGVLNAELTCYRRNLFQISGSLCFPQIPLSVVLETGETSQVKNMEVSISAIESVDGHPVRLIVIPWKTPPPNSPEVSQGPDQEPPPLPLIPWSDEEEESGGDHYAIYPIGWRRLQFRIATANNGRRKELQQHFVLHLKLHGTLANGQKMVLSELTTAPIVVRGRSPRNFQARKEIPLLGSSAGSRGQTLVETGHGIVAQAVVLNKPPYDSRPRVSSMEVPRSAFTFSAPKQMPQSPMQMRANSYPTTWNPQSQVSMPHNPGTASYPASSMPAEPYQKMPLSGAPSFTAEPQELQPLGQQTSMPSVQLSLASHDPHHQQHQHHSQHHQSQQQQQQQNQNEPPPIRTQFATYAPQGSAPPPPHLSLSTASASTENSLNVPRYVDNNPRPSKSPRHASHHSVHSSAGSISADTASGEYRYGPPAPVQHGGPGSSELSPGSHPTSGGSHTYGPPGQQQQQQQQDGAAGSSVPASAGGSVGGPPRDYFPPSQSWTTTAGEAPGSGGGGYSSGGGADRAYAYPGTKGSEVHSHHGHGQPPPPPPYYAWNAT</sequence>
<feature type="compositionally biased region" description="Polar residues" evidence="3">
    <location>
        <begin position="556"/>
        <end position="569"/>
    </location>
</feature>
<feature type="compositionally biased region" description="Low complexity" evidence="3">
    <location>
        <begin position="43"/>
        <end position="60"/>
    </location>
</feature>
<evidence type="ECO:0000256" key="2">
    <source>
        <dbReference type="PROSITE-ProRule" id="PRU00850"/>
    </source>
</evidence>